<keyword evidence="3" id="KW-1185">Reference proteome</keyword>
<evidence type="ECO:0000313" key="3">
    <source>
        <dbReference type="Proteomes" id="UP001213000"/>
    </source>
</evidence>
<evidence type="ECO:0000313" key="2">
    <source>
        <dbReference type="EMBL" id="KAJ3563529.1"/>
    </source>
</evidence>
<dbReference type="AlphaFoldDB" id="A0AAD5VQ16"/>
<feature type="transmembrane region" description="Helical" evidence="1">
    <location>
        <begin position="185"/>
        <end position="208"/>
    </location>
</feature>
<reference evidence="2" key="1">
    <citation type="submission" date="2022-07" db="EMBL/GenBank/DDBJ databases">
        <title>Genome Sequence of Leucocoprinus birnbaumii.</title>
        <authorList>
            <person name="Buettner E."/>
        </authorList>
    </citation>
    <scope>NUCLEOTIDE SEQUENCE</scope>
    <source>
        <strain evidence="2">VT141</strain>
    </source>
</reference>
<comment type="caution">
    <text evidence="2">The sequence shown here is derived from an EMBL/GenBank/DDBJ whole genome shotgun (WGS) entry which is preliminary data.</text>
</comment>
<evidence type="ECO:0000256" key="1">
    <source>
        <dbReference type="SAM" id="Phobius"/>
    </source>
</evidence>
<accession>A0AAD5VQ16</accession>
<keyword evidence="1" id="KW-1133">Transmembrane helix</keyword>
<name>A0AAD5VQ16_9AGAR</name>
<feature type="transmembrane region" description="Helical" evidence="1">
    <location>
        <begin position="74"/>
        <end position="96"/>
    </location>
</feature>
<keyword evidence="1" id="KW-0472">Membrane</keyword>
<dbReference type="EMBL" id="JANIEX010000749">
    <property type="protein sequence ID" value="KAJ3563529.1"/>
    <property type="molecule type" value="Genomic_DNA"/>
</dbReference>
<feature type="transmembrane region" description="Helical" evidence="1">
    <location>
        <begin position="111"/>
        <end position="133"/>
    </location>
</feature>
<organism evidence="2 3">
    <name type="scientific">Leucocoprinus birnbaumii</name>
    <dbReference type="NCBI Taxonomy" id="56174"/>
    <lineage>
        <taxon>Eukaryota</taxon>
        <taxon>Fungi</taxon>
        <taxon>Dikarya</taxon>
        <taxon>Basidiomycota</taxon>
        <taxon>Agaricomycotina</taxon>
        <taxon>Agaricomycetes</taxon>
        <taxon>Agaricomycetidae</taxon>
        <taxon>Agaricales</taxon>
        <taxon>Agaricineae</taxon>
        <taxon>Agaricaceae</taxon>
        <taxon>Leucocoprinus</taxon>
    </lineage>
</organism>
<proteinExistence type="predicted"/>
<protein>
    <submittedName>
        <fullName evidence="2">Uncharacterized protein</fullName>
    </submittedName>
</protein>
<gene>
    <name evidence="2" type="ORF">NP233_g8886</name>
</gene>
<dbReference type="Proteomes" id="UP001213000">
    <property type="component" value="Unassembled WGS sequence"/>
</dbReference>
<sequence length="268" mass="29161">MVLSTLYIAEIFQFLQSSFADGDIAPLRSMLSTTKLPTSAILANNTMIIKGWFCDLVNMWRSFIIYQNCRVPSWVVNLGPGLLYLAILVLGTVSFAQDLPIVSLVLTRTSVVPFIFFVITLALNVLVTTLLALRLLVYRTRIAELLGTSYGTQYISLAAIIIESALVYSSVAVLVIITASLPNTIIPGQIFLLLLSPLQGISTLLLILRVAQGKALSHNGAEGSSRLLSALRFTSGEGQEQPLAPTPSNANSLESFRWLGLIDLTRDC</sequence>
<feature type="transmembrane region" description="Helical" evidence="1">
    <location>
        <begin position="154"/>
        <end position="179"/>
    </location>
</feature>
<keyword evidence="1" id="KW-0812">Transmembrane</keyword>